<sequence length="383" mass="42347">MFEDSVSEKSKETEASVKSLPQQNVDSYIWVPDYLAPSWVCLPNDQPVLAIIQPGDTALEVLSTICKTHKIDRSSHYLRLKVWVDNKMLFCVPQLEDDISDLVYKEIEICPKTTKMIRFDNAESFTIGYGFSVAVIDEDGTQQLHITEVKEGGLASAKGLQAGDEILLLNGKPASALQMDDMRAAFVNQALTLCVSTLPQLDPRVLRSVPPRRSDGEQDPTTDIFSQSQEDILDEVSGLTVESSDMSLEEGPQPTLQSPGDNQEDKTGAGQKRAQQCEPVGPRTRTDVSRAHTGCVSAPEHRDDRETGREQKTREGEGTVLIVPRMCVSELRSEGEFPPDFLSLFTPPPPPPLTTNPLLFISINNMRLLLVLKQLRSPVVCEA</sequence>
<feature type="region of interest" description="Disordered" evidence="1">
    <location>
        <begin position="241"/>
        <end position="314"/>
    </location>
</feature>
<keyword evidence="5" id="KW-1185">Reference proteome</keyword>
<organism evidence="4 5">
    <name type="scientific">Pleuronectes platessa</name>
    <name type="common">European plaice</name>
    <dbReference type="NCBI Taxonomy" id="8262"/>
    <lineage>
        <taxon>Eukaryota</taxon>
        <taxon>Metazoa</taxon>
        <taxon>Chordata</taxon>
        <taxon>Craniata</taxon>
        <taxon>Vertebrata</taxon>
        <taxon>Euteleostomi</taxon>
        <taxon>Actinopterygii</taxon>
        <taxon>Neopterygii</taxon>
        <taxon>Teleostei</taxon>
        <taxon>Neoteleostei</taxon>
        <taxon>Acanthomorphata</taxon>
        <taxon>Carangaria</taxon>
        <taxon>Pleuronectiformes</taxon>
        <taxon>Pleuronectoidei</taxon>
        <taxon>Pleuronectidae</taxon>
        <taxon>Pleuronectes</taxon>
    </lineage>
</organism>
<evidence type="ECO:0000259" key="2">
    <source>
        <dbReference type="PROSITE" id="PS50106"/>
    </source>
</evidence>
<evidence type="ECO:0000313" key="5">
    <source>
        <dbReference type="Proteomes" id="UP001153269"/>
    </source>
</evidence>
<dbReference type="SMART" id="SM00228">
    <property type="entry name" value="PDZ"/>
    <property type="match status" value="1"/>
</dbReference>
<dbReference type="InterPro" id="IPR001478">
    <property type="entry name" value="PDZ"/>
</dbReference>
<gene>
    <name evidence="4" type="ORF">PLEPLA_LOCUS45855</name>
</gene>
<dbReference type="EMBL" id="CADEAL010004369">
    <property type="protein sequence ID" value="CAB1458027.1"/>
    <property type="molecule type" value="Genomic_DNA"/>
</dbReference>
<dbReference type="PANTHER" id="PTHR46001:SF1">
    <property type="entry name" value="RHO GUANINE NUCLEOTIDE EXCHANGE FACTOR TIAM1"/>
    <property type="match status" value="1"/>
</dbReference>
<dbReference type="Pfam" id="PF02196">
    <property type="entry name" value="RBD"/>
    <property type="match status" value="1"/>
</dbReference>
<evidence type="ECO:0000313" key="4">
    <source>
        <dbReference type="EMBL" id="CAB1458027.1"/>
    </source>
</evidence>
<dbReference type="AlphaFoldDB" id="A0A9N7ZCI0"/>
<dbReference type="InterPro" id="IPR003116">
    <property type="entry name" value="RBD_dom"/>
</dbReference>
<dbReference type="Gene3D" id="2.30.42.10">
    <property type="match status" value="1"/>
</dbReference>
<comment type="caution">
    <text evidence="4">The sequence shown here is derived from an EMBL/GenBank/DDBJ whole genome shotgun (WGS) entry which is preliminary data.</text>
</comment>
<proteinExistence type="predicted"/>
<feature type="domain" description="RBD" evidence="3">
    <location>
        <begin position="36"/>
        <end position="107"/>
    </location>
</feature>
<evidence type="ECO:0008006" key="6">
    <source>
        <dbReference type="Google" id="ProtNLM"/>
    </source>
</evidence>
<dbReference type="Proteomes" id="UP001153269">
    <property type="component" value="Unassembled WGS sequence"/>
</dbReference>
<evidence type="ECO:0000259" key="3">
    <source>
        <dbReference type="PROSITE" id="PS50898"/>
    </source>
</evidence>
<reference evidence="4" key="1">
    <citation type="submission" date="2020-03" db="EMBL/GenBank/DDBJ databases">
        <authorList>
            <person name="Weist P."/>
        </authorList>
    </citation>
    <scope>NUCLEOTIDE SEQUENCE</scope>
</reference>
<feature type="compositionally biased region" description="Basic and acidic residues" evidence="1">
    <location>
        <begin position="299"/>
        <end position="314"/>
    </location>
</feature>
<dbReference type="GO" id="GO:0005085">
    <property type="term" value="F:guanyl-nucleotide exchange factor activity"/>
    <property type="evidence" value="ECO:0007669"/>
    <property type="project" value="InterPro"/>
</dbReference>
<feature type="domain" description="PDZ" evidence="2">
    <location>
        <begin position="116"/>
        <end position="181"/>
    </location>
</feature>
<dbReference type="InterPro" id="IPR043537">
    <property type="entry name" value="Tiam1/Tiam2/Sif"/>
</dbReference>
<dbReference type="PROSITE" id="PS50106">
    <property type="entry name" value="PDZ"/>
    <property type="match status" value="1"/>
</dbReference>
<dbReference type="SMART" id="SM00455">
    <property type="entry name" value="RBD"/>
    <property type="match status" value="1"/>
</dbReference>
<evidence type="ECO:0000256" key="1">
    <source>
        <dbReference type="SAM" id="MobiDB-lite"/>
    </source>
</evidence>
<dbReference type="Pfam" id="PF00595">
    <property type="entry name" value="PDZ"/>
    <property type="match status" value="1"/>
</dbReference>
<protein>
    <recommendedName>
        <fullName evidence="6">PDZ domain-containing protein</fullName>
    </recommendedName>
</protein>
<dbReference type="PANTHER" id="PTHR46001">
    <property type="entry name" value="TIAM (MAMMALIAN TUMOR INVASION AND METASTASIS FACTOR) HOMOLOG"/>
    <property type="match status" value="1"/>
</dbReference>
<dbReference type="PROSITE" id="PS50898">
    <property type="entry name" value="RBD"/>
    <property type="match status" value="1"/>
</dbReference>
<dbReference type="InterPro" id="IPR036034">
    <property type="entry name" value="PDZ_sf"/>
</dbReference>
<name>A0A9N7ZCI0_PLEPL</name>
<feature type="region of interest" description="Disordered" evidence="1">
    <location>
        <begin position="206"/>
        <end position="229"/>
    </location>
</feature>
<dbReference type="GO" id="GO:0007264">
    <property type="term" value="P:small GTPase-mediated signal transduction"/>
    <property type="evidence" value="ECO:0007669"/>
    <property type="project" value="InterPro"/>
</dbReference>
<dbReference type="GO" id="GO:0005829">
    <property type="term" value="C:cytosol"/>
    <property type="evidence" value="ECO:0007669"/>
    <property type="project" value="TreeGrafter"/>
</dbReference>
<accession>A0A9N7ZCI0</accession>
<dbReference type="GO" id="GO:0005886">
    <property type="term" value="C:plasma membrane"/>
    <property type="evidence" value="ECO:0007669"/>
    <property type="project" value="TreeGrafter"/>
</dbReference>
<feature type="compositionally biased region" description="Polar residues" evidence="1">
    <location>
        <begin position="219"/>
        <end position="229"/>
    </location>
</feature>
<dbReference type="SUPFAM" id="SSF50156">
    <property type="entry name" value="PDZ domain-like"/>
    <property type="match status" value="1"/>
</dbReference>